<keyword evidence="7" id="KW-1185">Reference proteome</keyword>
<proteinExistence type="predicted"/>
<dbReference type="PROSITE" id="PS50977">
    <property type="entry name" value="HTH_TETR_2"/>
    <property type="match status" value="1"/>
</dbReference>
<keyword evidence="1" id="KW-0805">Transcription regulation</keyword>
<organism evidence="6 7">
    <name type="scientific">Deinococcus humi</name>
    <dbReference type="NCBI Taxonomy" id="662880"/>
    <lineage>
        <taxon>Bacteria</taxon>
        <taxon>Thermotogati</taxon>
        <taxon>Deinococcota</taxon>
        <taxon>Deinococci</taxon>
        <taxon>Deinococcales</taxon>
        <taxon>Deinococcaceae</taxon>
        <taxon>Deinococcus</taxon>
    </lineage>
</organism>
<dbReference type="InterPro" id="IPR036271">
    <property type="entry name" value="Tet_transcr_reg_TetR-rel_C_sf"/>
</dbReference>
<feature type="DNA-binding region" description="H-T-H motif" evidence="4">
    <location>
        <begin position="29"/>
        <end position="48"/>
    </location>
</feature>
<dbReference type="PANTHER" id="PTHR47506">
    <property type="entry name" value="TRANSCRIPTIONAL REGULATORY PROTEIN"/>
    <property type="match status" value="1"/>
</dbReference>
<dbReference type="RefSeq" id="WP_184138557.1">
    <property type="nucleotide sequence ID" value="NZ_JACHFL010000054.1"/>
</dbReference>
<evidence type="ECO:0000313" key="6">
    <source>
        <dbReference type="EMBL" id="MBB5366494.1"/>
    </source>
</evidence>
<keyword evidence="2 4" id="KW-0238">DNA-binding</keyword>
<gene>
    <name evidence="6" type="ORF">HNQ08_005626</name>
</gene>
<dbReference type="Gene3D" id="1.10.357.10">
    <property type="entry name" value="Tetracycline Repressor, domain 2"/>
    <property type="match status" value="1"/>
</dbReference>
<dbReference type="Proteomes" id="UP000552709">
    <property type="component" value="Unassembled WGS sequence"/>
</dbReference>
<protein>
    <submittedName>
        <fullName evidence="6">AcrR family transcriptional regulator</fullName>
    </submittedName>
</protein>
<evidence type="ECO:0000256" key="1">
    <source>
        <dbReference type="ARBA" id="ARBA00023015"/>
    </source>
</evidence>
<sequence>MDEHTPSRRTQIIRAALQRYRTHTVSGTTLRDVAQAAGIPLGNLYYYFKTRDDLVLAVLEECEQELQALLNRLAPLAPLSWLQAYFDWVLSDPEQATALGCPFGTLAGELRALGHPAADRGAQIVGHYRKAVIRQAEAAGVTSDVFLAVQGAYTVSRILDDPALFAQSIRNIRDAALSRQVQDRMH</sequence>
<dbReference type="InterPro" id="IPR009057">
    <property type="entry name" value="Homeodomain-like_sf"/>
</dbReference>
<accession>A0A7W8NGG8</accession>
<evidence type="ECO:0000259" key="5">
    <source>
        <dbReference type="PROSITE" id="PS50977"/>
    </source>
</evidence>
<dbReference type="SUPFAM" id="SSF46689">
    <property type="entry name" value="Homeodomain-like"/>
    <property type="match status" value="1"/>
</dbReference>
<comment type="caution">
    <text evidence="6">The sequence shown here is derived from an EMBL/GenBank/DDBJ whole genome shotgun (WGS) entry which is preliminary data.</text>
</comment>
<name>A0A7W8NGG8_9DEIO</name>
<dbReference type="InterPro" id="IPR001647">
    <property type="entry name" value="HTH_TetR"/>
</dbReference>
<feature type="domain" description="HTH tetR-type" evidence="5">
    <location>
        <begin position="6"/>
        <end position="66"/>
    </location>
</feature>
<evidence type="ECO:0000256" key="3">
    <source>
        <dbReference type="ARBA" id="ARBA00023163"/>
    </source>
</evidence>
<dbReference type="PANTHER" id="PTHR47506:SF6">
    <property type="entry name" value="HTH-TYPE TRANSCRIPTIONAL REPRESSOR NEMR"/>
    <property type="match status" value="1"/>
</dbReference>
<keyword evidence="3" id="KW-0804">Transcription</keyword>
<dbReference type="Pfam" id="PF00440">
    <property type="entry name" value="TetR_N"/>
    <property type="match status" value="1"/>
</dbReference>
<dbReference type="SUPFAM" id="SSF48498">
    <property type="entry name" value="Tetracyclin repressor-like, C-terminal domain"/>
    <property type="match status" value="1"/>
</dbReference>
<dbReference type="AlphaFoldDB" id="A0A7W8NGG8"/>
<dbReference type="GO" id="GO:0003677">
    <property type="term" value="F:DNA binding"/>
    <property type="evidence" value="ECO:0007669"/>
    <property type="project" value="UniProtKB-UniRule"/>
</dbReference>
<evidence type="ECO:0000256" key="4">
    <source>
        <dbReference type="PROSITE-ProRule" id="PRU00335"/>
    </source>
</evidence>
<reference evidence="6 7" key="1">
    <citation type="submission" date="2020-08" db="EMBL/GenBank/DDBJ databases">
        <title>Genomic Encyclopedia of Type Strains, Phase IV (KMG-IV): sequencing the most valuable type-strain genomes for metagenomic binning, comparative biology and taxonomic classification.</title>
        <authorList>
            <person name="Goeker M."/>
        </authorList>
    </citation>
    <scope>NUCLEOTIDE SEQUENCE [LARGE SCALE GENOMIC DNA]</scope>
    <source>
        <strain evidence="6 7">DSM 27939</strain>
    </source>
</reference>
<evidence type="ECO:0000313" key="7">
    <source>
        <dbReference type="Proteomes" id="UP000552709"/>
    </source>
</evidence>
<evidence type="ECO:0000256" key="2">
    <source>
        <dbReference type="ARBA" id="ARBA00023125"/>
    </source>
</evidence>
<dbReference type="EMBL" id="JACHFL010000054">
    <property type="protein sequence ID" value="MBB5366494.1"/>
    <property type="molecule type" value="Genomic_DNA"/>
</dbReference>